<evidence type="ECO:0000256" key="1">
    <source>
        <dbReference type="ARBA" id="ARBA00008061"/>
    </source>
</evidence>
<dbReference type="EC" id="3.2.1.1" evidence="3"/>
<dbReference type="SUPFAM" id="SSF51011">
    <property type="entry name" value="Glycosyl hydrolase domain"/>
    <property type="match status" value="1"/>
</dbReference>
<dbReference type="PRINTS" id="PR00110">
    <property type="entry name" value="ALPHAAMYLASE"/>
</dbReference>
<dbReference type="Gene3D" id="2.60.40.1180">
    <property type="entry name" value="Golgi alpha-mannosidase II"/>
    <property type="match status" value="1"/>
</dbReference>
<protein>
    <recommendedName>
        <fullName evidence="3">Alpha-amylase</fullName>
        <ecNumber evidence="3">3.2.1.1</ecNumber>
    </recommendedName>
</protein>
<evidence type="ECO:0000313" key="6">
    <source>
        <dbReference type="Proteomes" id="UP000017746"/>
    </source>
</evidence>
<dbReference type="KEGG" id="afs:AFR_13355"/>
<dbReference type="Pfam" id="PF00128">
    <property type="entry name" value="Alpha-amylase"/>
    <property type="match status" value="2"/>
</dbReference>
<reference evidence="5 6" key="1">
    <citation type="journal article" date="2014" name="J. Biotechnol.">
        <title>Complete genome sequence of the actinobacterium Actinoplanes friuliensis HAG 010964, producer of the lipopeptide antibiotic friulimycin.</title>
        <authorList>
            <person name="Ruckert C."/>
            <person name="Szczepanowski R."/>
            <person name="Albersmeier A."/>
            <person name="Goesmann A."/>
            <person name="Fischer N."/>
            <person name="Steinkamper A."/>
            <person name="Puhler A."/>
            <person name="Biener R."/>
            <person name="Schwartz D."/>
            <person name="Kalinowski J."/>
        </authorList>
    </citation>
    <scope>NUCLEOTIDE SEQUENCE [LARGE SCALE GENOMIC DNA]</scope>
    <source>
        <strain evidence="5 6">DSM 7358</strain>
    </source>
</reference>
<comment type="similarity">
    <text evidence="1 2">Belongs to the glycosyl hydrolase 13 family.</text>
</comment>
<dbReference type="EMBL" id="CP006272">
    <property type="protein sequence ID" value="AGZ40957.1"/>
    <property type="molecule type" value="Genomic_DNA"/>
</dbReference>
<dbReference type="PANTHER" id="PTHR10357:SF219">
    <property type="entry name" value="MALTOSE ALPHA-D-GLUCOSYLTRANSFERASE"/>
    <property type="match status" value="1"/>
</dbReference>
<dbReference type="GO" id="GO:0005975">
    <property type="term" value="P:carbohydrate metabolic process"/>
    <property type="evidence" value="ECO:0007669"/>
    <property type="project" value="InterPro"/>
</dbReference>
<keyword evidence="3" id="KW-0326">Glycosidase</keyword>
<proteinExistence type="inferred from homology"/>
<dbReference type="InterPro" id="IPR013780">
    <property type="entry name" value="Glyco_hydro_b"/>
</dbReference>
<dbReference type="InterPro" id="IPR006047">
    <property type="entry name" value="GH13_cat_dom"/>
</dbReference>
<dbReference type="AlphaFoldDB" id="U5VVX2"/>
<name>U5VVX2_9ACTN</name>
<dbReference type="InterPro" id="IPR006046">
    <property type="entry name" value="Alpha_amylase"/>
</dbReference>
<dbReference type="STRING" id="1246995.AFR_13355"/>
<organism evidence="5 6">
    <name type="scientific">Actinoplanes friuliensis DSM 7358</name>
    <dbReference type="NCBI Taxonomy" id="1246995"/>
    <lineage>
        <taxon>Bacteria</taxon>
        <taxon>Bacillati</taxon>
        <taxon>Actinomycetota</taxon>
        <taxon>Actinomycetes</taxon>
        <taxon>Micromonosporales</taxon>
        <taxon>Micromonosporaceae</taxon>
        <taxon>Actinoplanes</taxon>
    </lineage>
</organism>
<dbReference type="InterPro" id="IPR045857">
    <property type="entry name" value="O16G_dom_2"/>
</dbReference>
<dbReference type="eggNOG" id="COG0366">
    <property type="taxonomic scope" value="Bacteria"/>
</dbReference>
<dbReference type="Gene3D" id="3.20.20.80">
    <property type="entry name" value="Glycosidases"/>
    <property type="match status" value="1"/>
</dbReference>
<dbReference type="Proteomes" id="UP000017746">
    <property type="component" value="Chromosome"/>
</dbReference>
<comment type="catalytic activity">
    <reaction evidence="3">
        <text>Endohydrolysis of (1-&gt;4)-alpha-D-glucosidic linkages in polysaccharides containing three or more (1-&gt;4)-alpha-linked D-glucose units.</text>
        <dbReference type="EC" id="3.2.1.1"/>
    </reaction>
</comment>
<dbReference type="CDD" id="cd11334">
    <property type="entry name" value="AmyAc_TreS"/>
    <property type="match status" value="1"/>
</dbReference>
<dbReference type="GO" id="GO:0004556">
    <property type="term" value="F:alpha-amylase activity"/>
    <property type="evidence" value="ECO:0007669"/>
    <property type="project" value="UniProtKB-UniRule"/>
</dbReference>
<dbReference type="PATRIC" id="fig|1246995.3.peg.2712"/>
<dbReference type="HOGENOM" id="CLU_006462_2_1_11"/>
<feature type="domain" description="Glycosyl hydrolase family 13 catalytic" evidence="4">
    <location>
        <begin position="18"/>
        <end position="421"/>
    </location>
</feature>
<keyword evidence="6" id="KW-1185">Reference proteome</keyword>
<keyword evidence="3" id="KW-0378">Hydrolase</keyword>
<dbReference type="PANTHER" id="PTHR10357">
    <property type="entry name" value="ALPHA-AMYLASE FAMILY MEMBER"/>
    <property type="match status" value="1"/>
</dbReference>
<evidence type="ECO:0000256" key="3">
    <source>
        <dbReference type="RuleBase" id="RU361134"/>
    </source>
</evidence>
<accession>U5VVX2</accession>
<dbReference type="InterPro" id="IPR017853">
    <property type="entry name" value="GH"/>
</dbReference>
<evidence type="ECO:0000313" key="5">
    <source>
        <dbReference type="EMBL" id="AGZ40957.1"/>
    </source>
</evidence>
<dbReference type="GO" id="GO:0043169">
    <property type="term" value="F:cation binding"/>
    <property type="evidence" value="ECO:0007669"/>
    <property type="project" value="InterPro"/>
</dbReference>
<sequence>MTVAERWYRNGVIYNFDVRAFQDSNGDGVGDLRGLISRIDYLGRLGVTTLWLSPVHPSPWRDGGYDVTDHYNIDPALGSLGDFAELMNVADERGLRIMLDLVLNHTSDEHPWFRSACSDPRSQYRDWYVWSEQEPPDRSEGMVFPGVQKTTWTYSDRAGAWYHHRFYDFQPDLNIANPDVREELAKIVSFWERLGVSGFRIDAAPFVIERTEPGGDPENRDYSVLTELRERMSWRRGDAVFLAEANVPNDDLIRFFGNADGAANRLQMLFAFRLNEALMLSLARQDSGAVAEALVKLPRLPRHGQWATFLRNHDEVDLSQLLECEREEVLTAFGPERRHQLYGRGIRRRLATMLGGSQRRLRMANSLQFTMPGTPVLRYGDEIGMGEDLRLPERDAIRTPMQWSATTNAGFSTAAAHDLVRPVISDGSFSYERINVTDQRRDPDSLLVWFERMLHTRHECGEIGIGDHQLIRVEPSHVFVHRADAPRGSIVFLHNLGDRPARINLPLQPDETTEPVEVFSDREYPDLDLRDLELDGFGYRWIRLRRSHLRH</sequence>
<dbReference type="Gene3D" id="3.90.400.10">
    <property type="entry name" value="Oligo-1,6-glucosidase, Domain 2"/>
    <property type="match status" value="1"/>
</dbReference>
<dbReference type="SUPFAM" id="SSF51445">
    <property type="entry name" value="(Trans)glycosidases"/>
    <property type="match status" value="1"/>
</dbReference>
<evidence type="ECO:0000259" key="4">
    <source>
        <dbReference type="SMART" id="SM00642"/>
    </source>
</evidence>
<keyword evidence="3" id="KW-0119">Carbohydrate metabolism</keyword>
<gene>
    <name evidence="5" type="ORF">AFR_13355</name>
</gene>
<evidence type="ECO:0000256" key="2">
    <source>
        <dbReference type="RuleBase" id="RU003615"/>
    </source>
</evidence>
<dbReference type="SMART" id="SM00642">
    <property type="entry name" value="Aamy"/>
    <property type="match status" value="1"/>
</dbReference>